<evidence type="ECO:0000313" key="1">
    <source>
        <dbReference type="EMBL" id="TDL15040.1"/>
    </source>
</evidence>
<dbReference type="AlphaFoldDB" id="A0A4Y7PKT6"/>
<dbReference type="OrthoDB" id="3041043at2759"/>
<proteinExistence type="predicted"/>
<dbReference type="EMBL" id="ML170293">
    <property type="protein sequence ID" value="TDL15040.1"/>
    <property type="molecule type" value="Genomic_DNA"/>
</dbReference>
<gene>
    <name evidence="1" type="ORF">BD410DRAFT_756773</name>
</gene>
<accession>A0A4Y7PKT6</accession>
<dbReference type="Proteomes" id="UP000294933">
    <property type="component" value="Unassembled WGS sequence"/>
</dbReference>
<organism evidence="1 2">
    <name type="scientific">Rickenella mellea</name>
    <dbReference type="NCBI Taxonomy" id="50990"/>
    <lineage>
        <taxon>Eukaryota</taxon>
        <taxon>Fungi</taxon>
        <taxon>Dikarya</taxon>
        <taxon>Basidiomycota</taxon>
        <taxon>Agaricomycotina</taxon>
        <taxon>Agaricomycetes</taxon>
        <taxon>Hymenochaetales</taxon>
        <taxon>Rickenellaceae</taxon>
        <taxon>Rickenella</taxon>
    </lineage>
</organism>
<protein>
    <submittedName>
        <fullName evidence="1">Uncharacterized protein</fullName>
    </submittedName>
</protein>
<feature type="non-terminal residue" evidence="1">
    <location>
        <position position="291"/>
    </location>
</feature>
<sequence length="291" mass="33705">MSPADSLFLILDKPLLTDALFGHFSAAEIIRIGWTCWAARRSVQSYSSRAWSIHRHLRRFFRDPFAFRCLQEHTGMLISGSSALQFIDRTFYPESDLDIYVFPRDYLMIGRWILHEAGMDYAFQPSSWQDPDFEQVRFAKPDDEEVQDAMEVVHMEEEGERVTVYRTNGISDVFTFVSQMDDLMVPLKVQMIVAQVCPFDSVLSYHSTLVMNVISYRAAYCLFAWTTLEERCGVIVERKRTRHEAARAKYTARGFHIFSAEEAASAETYRSSLRFGDRWVGDHLTCTIPLN</sequence>
<dbReference type="VEuPathDB" id="FungiDB:BD410DRAFT_756773"/>
<name>A0A4Y7PKT6_9AGAM</name>
<keyword evidence="2" id="KW-1185">Reference proteome</keyword>
<evidence type="ECO:0000313" key="2">
    <source>
        <dbReference type="Proteomes" id="UP000294933"/>
    </source>
</evidence>
<reference evidence="1 2" key="1">
    <citation type="submission" date="2018-06" db="EMBL/GenBank/DDBJ databases">
        <title>A transcriptomic atlas of mushroom development highlights an independent origin of complex multicellularity.</title>
        <authorList>
            <consortium name="DOE Joint Genome Institute"/>
            <person name="Krizsan K."/>
            <person name="Almasi E."/>
            <person name="Merenyi Z."/>
            <person name="Sahu N."/>
            <person name="Viragh M."/>
            <person name="Koszo T."/>
            <person name="Mondo S."/>
            <person name="Kiss B."/>
            <person name="Balint B."/>
            <person name="Kues U."/>
            <person name="Barry K."/>
            <person name="Hegedus J.C."/>
            <person name="Henrissat B."/>
            <person name="Johnson J."/>
            <person name="Lipzen A."/>
            <person name="Ohm R."/>
            <person name="Nagy I."/>
            <person name="Pangilinan J."/>
            <person name="Yan J."/>
            <person name="Xiong Y."/>
            <person name="Grigoriev I.V."/>
            <person name="Hibbett D.S."/>
            <person name="Nagy L.G."/>
        </authorList>
    </citation>
    <scope>NUCLEOTIDE SEQUENCE [LARGE SCALE GENOMIC DNA]</scope>
    <source>
        <strain evidence="1 2">SZMC22713</strain>
    </source>
</reference>